<organism evidence="2 3">
    <name type="scientific">Parelaphostrongylus tenuis</name>
    <name type="common">Meningeal worm</name>
    <dbReference type="NCBI Taxonomy" id="148309"/>
    <lineage>
        <taxon>Eukaryota</taxon>
        <taxon>Metazoa</taxon>
        <taxon>Ecdysozoa</taxon>
        <taxon>Nematoda</taxon>
        <taxon>Chromadorea</taxon>
        <taxon>Rhabditida</taxon>
        <taxon>Rhabditina</taxon>
        <taxon>Rhabditomorpha</taxon>
        <taxon>Strongyloidea</taxon>
        <taxon>Metastrongylidae</taxon>
        <taxon>Parelaphostrongylus</taxon>
    </lineage>
</organism>
<dbReference type="AlphaFoldDB" id="A0AAD5QWV1"/>
<feature type="compositionally biased region" description="Basic and acidic residues" evidence="1">
    <location>
        <begin position="1"/>
        <end position="17"/>
    </location>
</feature>
<accession>A0AAD5QWV1</accession>
<keyword evidence="3" id="KW-1185">Reference proteome</keyword>
<gene>
    <name evidence="2" type="ORF">KIN20_024633</name>
</gene>
<sequence length="78" mass="8604">METHNPIDSHSAKDMENHTTNPLYGQSENLGASLIIATSHRYHLSPTCRKLVDAEKDLFGSVDLLDVGSSPYSTVFLE</sequence>
<evidence type="ECO:0000256" key="1">
    <source>
        <dbReference type="SAM" id="MobiDB-lite"/>
    </source>
</evidence>
<dbReference type="Proteomes" id="UP001196413">
    <property type="component" value="Unassembled WGS sequence"/>
</dbReference>
<evidence type="ECO:0000313" key="3">
    <source>
        <dbReference type="Proteomes" id="UP001196413"/>
    </source>
</evidence>
<comment type="caution">
    <text evidence="2">The sequence shown here is derived from an EMBL/GenBank/DDBJ whole genome shotgun (WGS) entry which is preliminary data.</text>
</comment>
<dbReference type="EMBL" id="JAHQIW010004999">
    <property type="protein sequence ID" value="KAJ1364512.1"/>
    <property type="molecule type" value="Genomic_DNA"/>
</dbReference>
<reference evidence="2" key="1">
    <citation type="submission" date="2021-06" db="EMBL/GenBank/DDBJ databases">
        <title>Parelaphostrongylus tenuis whole genome reference sequence.</title>
        <authorList>
            <person name="Garwood T.J."/>
            <person name="Larsen P.A."/>
            <person name="Fountain-Jones N.M."/>
            <person name="Garbe J.R."/>
            <person name="Macchietto M.G."/>
            <person name="Kania S.A."/>
            <person name="Gerhold R.W."/>
            <person name="Richards J.E."/>
            <person name="Wolf T.M."/>
        </authorList>
    </citation>
    <scope>NUCLEOTIDE SEQUENCE</scope>
    <source>
        <strain evidence="2">MNPRO001-30</strain>
        <tissue evidence="2">Meninges</tissue>
    </source>
</reference>
<feature type="region of interest" description="Disordered" evidence="1">
    <location>
        <begin position="1"/>
        <end position="25"/>
    </location>
</feature>
<evidence type="ECO:0000313" key="2">
    <source>
        <dbReference type="EMBL" id="KAJ1364512.1"/>
    </source>
</evidence>
<name>A0AAD5QWV1_PARTN</name>
<protein>
    <submittedName>
        <fullName evidence="2">Uncharacterized protein</fullName>
    </submittedName>
</protein>
<proteinExistence type="predicted"/>